<dbReference type="InterPro" id="IPR000352">
    <property type="entry name" value="Pep_chain_release_fac_I"/>
</dbReference>
<dbReference type="GO" id="GO:0003747">
    <property type="term" value="F:translation release factor activity"/>
    <property type="evidence" value="ECO:0007669"/>
    <property type="project" value="InterPro"/>
</dbReference>
<dbReference type="Pfam" id="PF03462">
    <property type="entry name" value="PCRF"/>
    <property type="match status" value="1"/>
</dbReference>
<dbReference type="SUPFAM" id="SSF75620">
    <property type="entry name" value="Release factor"/>
    <property type="match status" value="1"/>
</dbReference>
<sequence>MEQALQKLKADNVREVVAELEHDVSQEAFYQQPEAQTRSVLQRLQRLKDSLDAAENWQSLAETAEIALQLGAESQDDAFVQEAVDSVRQLQQQMDAWEVTATLDRPYDAFPARVIIIAGAGGDDAAEWANMLLKMYTRYAERRGWTCTLIDKVDAEVAGTIRSAEIEVHGDFAYGYLQSEHGTHRLVRISPYNGGNKRQTSFAGVEVSPILNEEDISVKDLEIPDSELEVTTMRSGGKGGQNVNKVETGVRMKHLPTGITVKMTKHRTQHDNKREAMLVLKEKLVAVLEQQRLESLEQLRGDMVEASWGMQVRNYVLHPYKMVKDVRTAFSTSAVEDFLDGNLEDCIRGLLLEKSSASST</sequence>
<proteinExistence type="inferred from homology"/>
<evidence type="ECO:0000313" key="3">
    <source>
        <dbReference type="EMBL" id="CAD8251219.1"/>
    </source>
</evidence>
<dbReference type="Pfam" id="PF00472">
    <property type="entry name" value="RF-1"/>
    <property type="match status" value="1"/>
</dbReference>
<dbReference type="PANTHER" id="PTHR43116:SF3">
    <property type="entry name" value="CLASS I PEPTIDE CHAIN RELEASE FACTOR"/>
    <property type="match status" value="1"/>
</dbReference>
<dbReference type="AlphaFoldDB" id="A0A7R9Y7M5"/>
<dbReference type="Gene3D" id="3.30.160.20">
    <property type="match status" value="1"/>
</dbReference>
<gene>
    <name evidence="3" type="ORF">PPYR1160_LOCUS710</name>
</gene>
<dbReference type="InterPro" id="IPR045853">
    <property type="entry name" value="Pep_chain_release_fac_I_sf"/>
</dbReference>
<dbReference type="PANTHER" id="PTHR43116">
    <property type="entry name" value="PEPTIDE CHAIN RELEASE FACTOR 2"/>
    <property type="match status" value="1"/>
</dbReference>
<dbReference type="GO" id="GO:0005737">
    <property type="term" value="C:cytoplasm"/>
    <property type="evidence" value="ECO:0007669"/>
    <property type="project" value="UniProtKB-ARBA"/>
</dbReference>
<dbReference type="EMBL" id="HBEA01000966">
    <property type="protein sequence ID" value="CAD8251219.1"/>
    <property type="molecule type" value="Transcribed_RNA"/>
</dbReference>
<dbReference type="SMART" id="SM00937">
    <property type="entry name" value="PCRF"/>
    <property type="match status" value="1"/>
</dbReference>
<reference evidence="3" key="1">
    <citation type="submission" date="2021-01" db="EMBL/GenBank/DDBJ databases">
        <authorList>
            <person name="Corre E."/>
            <person name="Pelletier E."/>
            <person name="Niang G."/>
            <person name="Scheremetjew M."/>
            <person name="Finn R."/>
            <person name="Kale V."/>
            <person name="Holt S."/>
            <person name="Cochrane G."/>
            <person name="Meng A."/>
            <person name="Brown T."/>
            <person name="Cohen L."/>
        </authorList>
    </citation>
    <scope>NUCLEOTIDE SEQUENCE</scope>
    <source>
        <strain evidence="3">CCMP2078</strain>
    </source>
</reference>
<dbReference type="InterPro" id="IPR005139">
    <property type="entry name" value="PCRF"/>
</dbReference>
<evidence type="ECO:0000259" key="2">
    <source>
        <dbReference type="PROSITE" id="PS00745"/>
    </source>
</evidence>
<protein>
    <recommendedName>
        <fullName evidence="2">Prokaryotic-type class I peptide chain release factors domain-containing protein</fullName>
    </recommendedName>
</protein>
<organism evidence="3">
    <name type="scientific">Pinguiococcus pyrenoidosus</name>
    <dbReference type="NCBI Taxonomy" id="172671"/>
    <lineage>
        <taxon>Eukaryota</taxon>
        <taxon>Sar</taxon>
        <taxon>Stramenopiles</taxon>
        <taxon>Ochrophyta</taxon>
        <taxon>Pinguiophyceae</taxon>
        <taxon>Pinguiochrysidales</taxon>
        <taxon>Pinguiochrysidaceae</taxon>
        <taxon>Pinguiococcus</taxon>
    </lineage>
</organism>
<dbReference type="Gene3D" id="3.30.70.1660">
    <property type="match status" value="1"/>
</dbReference>
<feature type="domain" description="Prokaryotic-type class I peptide chain release factors" evidence="2">
    <location>
        <begin position="234"/>
        <end position="250"/>
    </location>
</feature>
<name>A0A7R9Y7M5_9STRA</name>
<dbReference type="PROSITE" id="PS00745">
    <property type="entry name" value="RF_PROK_I"/>
    <property type="match status" value="1"/>
</dbReference>
<dbReference type="Gene3D" id="1.20.58.410">
    <property type="entry name" value="Release factor"/>
    <property type="match status" value="1"/>
</dbReference>
<evidence type="ECO:0000256" key="1">
    <source>
        <dbReference type="ARBA" id="ARBA00010835"/>
    </source>
</evidence>
<accession>A0A7R9Y7M5</accession>
<comment type="similarity">
    <text evidence="1">Belongs to the prokaryotic/mitochondrial release factor family.</text>
</comment>